<name>A0ABT6JAA0_9GAMM</name>
<keyword evidence="3" id="KW-1185">Reference proteome</keyword>
<evidence type="ECO:0000313" key="3">
    <source>
        <dbReference type="Proteomes" id="UP001156940"/>
    </source>
</evidence>
<feature type="region of interest" description="Disordered" evidence="1">
    <location>
        <begin position="1"/>
        <end position="41"/>
    </location>
</feature>
<feature type="compositionally biased region" description="Low complexity" evidence="1">
    <location>
        <begin position="30"/>
        <end position="41"/>
    </location>
</feature>
<proteinExistence type="predicted"/>
<dbReference type="Proteomes" id="UP001156940">
    <property type="component" value="Unassembled WGS sequence"/>
</dbReference>
<protein>
    <submittedName>
        <fullName evidence="2">Uncharacterized protein</fullName>
    </submittedName>
</protein>
<gene>
    <name evidence="2" type="ORF">QFW77_12245</name>
</gene>
<evidence type="ECO:0000256" key="1">
    <source>
        <dbReference type="SAM" id="MobiDB-lite"/>
    </source>
</evidence>
<accession>A0ABT6JAA0</accession>
<sequence length="41" mass="4614">MRNRPVATVMDRRDGRNAGATARSPLQQAPTGRLLRPLTRR</sequence>
<evidence type="ECO:0000313" key="2">
    <source>
        <dbReference type="EMBL" id="MDH5823756.1"/>
    </source>
</evidence>
<organism evidence="2 3">
    <name type="scientific">Luteimonas endophytica</name>
    <dbReference type="NCBI Taxonomy" id="3042023"/>
    <lineage>
        <taxon>Bacteria</taxon>
        <taxon>Pseudomonadati</taxon>
        <taxon>Pseudomonadota</taxon>
        <taxon>Gammaproteobacteria</taxon>
        <taxon>Lysobacterales</taxon>
        <taxon>Lysobacteraceae</taxon>
        <taxon>Luteimonas</taxon>
    </lineage>
</organism>
<dbReference type="RefSeq" id="WP_280575025.1">
    <property type="nucleotide sequence ID" value="NZ_JARXRM010000036.1"/>
</dbReference>
<reference evidence="2 3" key="1">
    <citation type="submission" date="2023-04" db="EMBL/GenBank/DDBJ databases">
        <title>Luteimonas endophyticus RD2P54.</title>
        <authorList>
            <person name="Sun J.-Q."/>
        </authorList>
    </citation>
    <scope>NUCLEOTIDE SEQUENCE [LARGE SCALE GENOMIC DNA]</scope>
    <source>
        <strain evidence="2 3">RD2P54</strain>
    </source>
</reference>
<comment type="caution">
    <text evidence="2">The sequence shown here is derived from an EMBL/GenBank/DDBJ whole genome shotgun (WGS) entry which is preliminary data.</text>
</comment>
<dbReference type="EMBL" id="JARXRM010000036">
    <property type="protein sequence ID" value="MDH5823756.1"/>
    <property type="molecule type" value="Genomic_DNA"/>
</dbReference>